<keyword evidence="1" id="KW-0175">Coiled coil</keyword>
<feature type="transmembrane region" description="Helical" evidence="2">
    <location>
        <begin position="6"/>
        <end position="28"/>
    </location>
</feature>
<evidence type="ECO:0000256" key="1">
    <source>
        <dbReference type="SAM" id="Coils"/>
    </source>
</evidence>
<keyword evidence="2" id="KW-0812">Transmembrane</keyword>
<gene>
    <name evidence="3" type="ORF">Kirov_57</name>
</gene>
<name>A0A7U3RY99_9CAUD</name>
<reference evidence="3 4" key="1">
    <citation type="submission" date="2020-10" db="EMBL/GenBank/DDBJ databases">
        <authorList>
            <person name="Kazantseva O.A."/>
            <person name="Piligrimova E.G."/>
            <person name="Shadrin A.M."/>
        </authorList>
    </citation>
    <scope>NUCLEOTIDE SEQUENCE [LARGE SCALE GENOMIC DNA]</scope>
</reference>
<organism evidence="3 4">
    <name type="scientific">Bacillus phage Kirov</name>
    <dbReference type="NCBI Taxonomy" id="2783539"/>
    <lineage>
        <taxon>Viruses</taxon>
        <taxon>Duplodnaviria</taxon>
        <taxon>Heunggongvirae</taxon>
        <taxon>Uroviricota</taxon>
        <taxon>Caudoviricetes</taxon>
        <taxon>Andregratiavirinae</taxon>
        <taxon>Kirovvirus</taxon>
        <taxon>Kirovvirus kirov</taxon>
    </lineage>
</organism>
<evidence type="ECO:0000313" key="3">
    <source>
        <dbReference type="EMBL" id="QOV08256.1"/>
    </source>
</evidence>
<keyword evidence="2" id="KW-1133">Transmembrane helix</keyword>
<dbReference type="EMBL" id="MW084976">
    <property type="protein sequence ID" value="QOV08256.1"/>
    <property type="molecule type" value="Genomic_DNA"/>
</dbReference>
<feature type="coiled-coil region" evidence="1">
    <location>
        <begin position="46"/>
        <end position="108"/>
    </location>
</feature>
<keyword evidence="4" id="KW-1185">Reference proteome</keyword>
<dbReference type="Proteomes" id="UP000594029">
    <property type="component" value="Segment"/>
</dbReference>
<accession>A0A7U3RY99</accession>
<keyword evidence="2" id="KW-0472">Membrane</keyword>
<evidence type="ECO:0000256" key="2">
    <source>
        <dbReference type="SAM" id="Phobius"/>
    </source>
</evidence>
<sequence length="108" mass="12704">MDFLKLFTDAGLLTAVSTLLGSVVTYFLTKNTNKKDIEINDRQQLSKDQYQLIAELRQMLQEQREEIENLREEMRQLQAVNVNLTVENRQLQARITELNDKLDSKFEK</sequence>
<proteinExistence type="predicted"/>
<evidence type="ECO:0000313" key="4">
    <source>
        <dbReference type="Proteomes" id="UP000594029"/>
    </source>
</evidence>
<protein>
    <submittedName>
        <fullName evidence="3">Putative holin</fullName>
    </submittedName>
</protein>